<dbReference type="EMBL" id="JAFKMG010000887">
    <property type="protein sequence ID" value="MBN8799559.1"/>
    <property type="molecule type" value="Genomic_DNA"/>
</dbReference>
<dbReference type="GO" id="GO:0004066">
    <property type="term" value="F:asparagine synthase (glutamine-hydrolyzing) activity"/>
    <property type="evidence" value="ECO:0007669"/>
    <property type="project" value="InterPro"/>
</dbReference>
<comment type="caution">
    <text evidence="2">The sequence shown here is derived from an EMBL/GenBank/DDBJ whole genome shotgun (WGS) entry which is preliminary data.</text>
</comment>
<feature type="non-terminal residue" evidence="2">
    <location>
        <position position="1"/>
    </location>
</feature>
<dbReference type="Gene3D" id="3.40.50.620">
    <property type="entry name" value="HUPs"/>
    <property type="match status" value="1"/>
</dbReference>
<feature type="domain" description="Asparagine synthetase" evidence="1">
    <location>
        <begin position="3"/>
        <end position="316"/>
    </location>
</feature>
<evidence type="ECO:0000259" key="1">
    <source>
        <dbReference type="Pfam" id="PF00733"/>
    </source>
</evidence>
<gene>
    <name evidence="2" type="ORF">J0H45_09415</name>
</gene>
<dbReference type="AlphaFoldDB" id="A0A9D8Q0D6"/>
<proteinExistence type="predicted"/>
<organism evidence="2 3">
    <name type="scientific">Stenotrophomonas nitritireducens</name>
    <dbReference type="NCBI Taxonomy" id="83617"/>
    <lineage>
        <taxon>Bacteria</taxon>
        <taxon>Pseudomonadati</taxon>
        <taxon>Pseudomonadota</taxon>
        <taxon>Gammaproteobacteria</taxon>
        <taxon>Lysobacterales</taxon>
        <taxon>Lysobacteraceae</taxon>
        <taxon>Stenotrophomonas</taxon>
    </lineage>
</organism>
<accession>A0A9D8Q0D6</accession>
<dbReference type="Pfam" id="PF00733">
    <property type="entry name" value="Asn_synthase"/>
    <property type="match status" value="1"/>
</dbReference>
<dbReference type="GO" id="GO:0006529">
    <property type="term" value="P:asparagine biosynthetic process"/>
    <property type="evidence" value="ECO:0007669"/>
    <property type="project" value="InterPro"/>
</dbReference>
<evidence type="ECO:0000313" key="2">
    <source>
        <dbReference type="EMBL" id="MBN8799559.1"/>
    </source>
</evidence>
<evidence type="ECO:0000313" key="3">
    <source>
        <dbReference type="Proteomes" id="UP000664815"/>
    </source>
</evidence>
<reference evidence="2" key="1">
    <citation type="submission" date="2021-02" db="EMBL/GenBank/DDBJ databases">
        <title>Thiocyanate and organic carbon inputs drive convergent selection for specific autotrophic Afipia and Thiobacillus strains within complex microbiomes.</title>
        <authorList>
            <person name="Huddy R.J."/>
            <person name="Sachdeva R."/>
            <person name="Kadzinga F."/>
            <person name="Kantor R.S."/>
            <person name="Harrison S.T.L."/>
            <person name="Banfield J.F."/>
        </authorList>
    </citation>
    <scope>NUCLEOTIDE SEQUENCE</scope>
    <source>
        <strain evidence="2">SCN18_10_11_15_R1_P_69_7</strain>
    </source>
</reference>
<dbReference type="Proteomes" id="UP000664815">
    <property type="component" value="Unassembled WGS sequence"/>
</dbReference>
<sequence length="320" mass="35239">RVFCCTLTPTVTGADERHYANQIAALLDAPIDVETMGLESTLHDSAPAAGLPTPRVGMLQHITDTIMENARQRHGAASFFSGGGGDTVFCYLTSAAPAADAFQQMGLAGAFHTLRDLAGLHQCTIWKAGRLTLRKLMRPPGSPCNAMIEFISPGLANCLLEHHPWCDMPDTASPGDRERVFALAATHVYRDSAPRGRQAHLRLPLLSQPVMEATLRVPSWMWIAGARNRAVARQAFADRLPPEILARRSKGSFIGFVGALYARHRSRLRDYLLDGCLHSQGLLDAPAVQRFIDSDLPPRDRTFGRLLDLYAVENWIRHQT</sequence>
<dbReference type="InterPro" id="IPR001962">
    <property type="entry name" value="Asn_synthase"/>
</dbReference>
<dbReference type="InterPro" id="IPR014729">
    <property type="entry name" value="Rossmann-like_a/b/a_fold"/>
</dbReference>
<dbReference type="SUPFAM" id="SSF52402">
    <property type="entry name" value="Adenine nucleotide alpha hydrolases-like"/>
    <property type="match status" value="1"/>
</dbReference>
<protein>
    <submittedName>
        <fullName evidence="2">Asparagine synthase</fullName>
    </submittedName>
</protein>
<name>A0A9D8Q0D6_9GAMM</name>